<dbReference type="AlphaFoldDB" id="D1QM99"/>
<comment type="caution">
    <text evidence="2">The sequence shown here is derived from an EMBL/GenBank/DDBJ whole genome shotgun (WGS) entry which is preliminary data.</text>
</comment>
<evidence type="ECO:0000256" key="1">
    <source>
        <dbReference type="SAM" id="Phobius"/>
    </source>
</evidence>
<dbReference type="Proteomes" id="UP000004079">
    <property type="component" value="Unassembled WGS sequence"/>
</dbReference>
<reference evidence="2 3" key="1">
    <citation type="submission" date="2009-11" db="EMBL/GenBank/DDBJ databases">
        <authorList>
            <person name="Weinstock G."/>
            <person name="Sodergren E."/>
            <person name="Clifton S."/>
            <person name="Fulton L."/>
            <person name="Fulton B."/>
            <person name="Courtney L."/>
            <person name="Fronick C."/>
            <person name="Harrison M."/>
            <person name="Strong C."/>
            <person name="Farmer C."/>
            <person name="Delahaunty K."/>
            <person name="Markovic C."/>
            <person name="Hall O."/>
            <person name="Minx P."/>
            <person name="Tomlinson C."/>
            <person name="Mitreva M."/>
            <person name="Nelson J."/>
            <person name="Hou S."/>
            <person name="Wollam A."/>
            <person name="Pepin K.H."/>
            <person name="Johnson M."/>
            <person name="Bhonagiri V."/>
            <person name="Nash W.E."/>
            <person name="Warren W."/>
            <person name="Chinwalla A."/>
            <person name="Mardis E.R."/>
            <person name="Wilson R.K."/>
        </authorList>
    </citation>
    <scope>NUCLEOTIDE SEQUENCE [LARGE SCALE GENOMIC DNA]</scope>
    <source>
        <strain evidence="2 3">F0302</strain>
    </source>
</reference>
<name>D1QM99_9BACT</name>
<evidence type="ECO:0000313" key="3">
    <source>
        <dbReference type="Proteomes" id="UP000004079"/>
    </source>
</evidence>
<keyword evidence="1" id="KW-1133">Transmembrane helix</keyword>
<evidence type="ECO:0000313" key="2">
    <source>
        <dbReference type="EMBL" id="EFB33369.1"/>
    </source>
</evidence>
<dbReference type="STRING" id="649760.HMPREF0971_00132"/>
<accession>D1QM99</accession>
<dbReference type="HOGENOM" id="CLU_2882169_0_0_10"/>
<gene>
    <name evidence="2" type="ORF">HMPREF0971_00132</name>
</gene>
<keyword evidence="1" id="KW-0472">Membrane</keyword>
<dbReference type="EMBL" id="ACUZ02000003">
    <property type="protein sequence ID" value="EFB33369.1"/>
    <property type="molecule type" value="Genomic_DNA"/>
</dbReference>
<feature type="transmembrane region" description="Helical" evidence="1">
    <location>
        <begin position="33"/>
        <end position="52"/>
    </location>
</feature>
<proteinExistence type="predicted"/>
<protein>
    <submittedName>
        <fullName evidence="2">Uncharacterized protein</fullName>
    </submittedName>
</protein>
<sequence>MDSIAFYNTSFLLSTVTFKPSCPDAFKDEKRTALMLIVFPVDFSLFFVKHCWECYNAMKRNIG</sequence>
<keyword evidence="1" id="KW-0812">Transmembrane</keyword>
<organism evidence="2 3">
    <name type="scientific">Segatella oris F0302</name>
    <dbReference type="NCBI Taxonomy" id="649760"/>
    <lineage>
        <taxon>Bacteria</taxon>
        <taxon>Pseudomonadati</taxon>
        <taxon>Bacteroidota</taxon>
        <taxon>Bacteroidia</taxon>
        <taxon>Bacteroidales</taxon>
        <taxon>Prevotellaceae</taxon>
        <taxon>Segatella</taxon>
    </lineage>
</organism>